<gene>
    <name evidence="10" type="ORF">C8P63_102199</name>
</gene>
<sequence>MKKLGKGLLIVSMVISLTGCSWGVKSNIIEEISPTILKYIDREPDGQLKVSTLIPPLRKEKKRVITEKARLEKEARNEISQKYYRELKSGQLRMLFLSKRLARTDILPILNTWMLDPEISHRLYLAVVEGDFVSFLHHQLQVQELIDFNLYQMFSHYEQQGEINVTNLHRFMEAYFSPYADSMVPLFTLKDNELTYKGTALFREGKMVGEITSLDDILFQMLSHKNWFQKTLPLPEQGIILGSLYTESKVTAPPSGDVKIQVGLKGKVDEYQGKRNLNQSKEVKQLTRELESVLEQKITRIMHQLQQWRVDPLRVGERTLGPLSQPYSEKSWKAAWPDKRIDVKVRLQLESLGLLELTK</sequence>
<dbReference type="Pfam" id="PF05504">
    <property type="entry name" value="Spore_GerAC"/>
    <property type="match status" value="1"/>
</dbReference>
<dbReference type="Pfam" id="PF25198">
    <property type="entry name" value="Spore_GerAC_N"/>
    <property type="match status" value="1"/>
</dbReference>
<dbReference type="InterPro" id="IPR008844">
    <property type="entry name" value="Spore_GerAC-like"/>
</dbReference>
<reference evidence="10 11" key="1">
    <citation type="submission" date="2018-04" db="EMBL/GenBank/DDBJ databases">
        <title>Genomic Encyclopedia of Archaeal and Bacterial Type Strains, Phase II (KMG-II): from individual species to whole genera.</title>
        <authorList>
            <person name="Goeker M."/>
        </authorList>
    </citation>
    <scope>NUCLEOTIDE SEQUENCE [LARGE SCALE GENOMIC DNA]</scope>
    <source>
        <strain evidence="10 11">DSM 45787</strain>
    </source>
</reference>
<evidence type="ECO:0000256" key="4">
    <source>
        <dbReference type="ARBA" id="ARBA00022729"/>
    </source>
</evidence>
<dbReference type="PANTHER" id="PTHR35789">
    <property type="entry name" value="SPORE GERMINATION PROTEIN B3"/>
    <property type="match status" value="1"/>
</dbReference>
<dbReference type="Proteomes" id="UP000244240">
    <property type="component" value="Unassembled WGS sequence"/>
</dbReference>
<keyword evidence="6" id="KW-0564">Palmitate</keyword>
<dbReference type="InterPro" id="IPR057336">
    <property type="entry name" value="GerAC_N"/>
</dbReference>
<dbReference type="NCBIfam" id="TIGR02887">
    <property type="entry name" value="spore_ger_x_C"/>
    <property type="match status" value="1"/>
</dbReference>
<name>A0A2T6C8Q2_9BACL</name>
<dbReference type="GO" id="GO:0016020">
    <property type="term" value="C:membrane"/>
    <property type="evidence" value="ECO:0007669"/>
    <property type="project" value="UniProtKB-SubCell"/>
</dbReference>
<evidence type="ECO:0000256" key="1">
    <source>
        <dbReference type="ARBA" id="ARBA00004635"/>
    </source>
</evidence>
<evidence type="ECO:0000313" key="10">
    <source>
        <dbReference type="EMBL" id="PTX64704.1"/>
    </source>
</evidence>
<accession>A0A2T6C8Q2</accession>
<dbReference type="EMBL" id="QBKR01000002">
    <property type="protein sequence ID" value="PTX64704.1"/>
    <property type="molecule type" value="Genomic_DNA"/>
</dbReference>
<comment type="similarity">
    <text evidence="2">Belongs to the GerABKC lipoprotein family.</text>
</comment>
<evidence type="ECO:0000256" key="7">
    <source>
        <dbReference type="ARBA" id="ARBA00023288"/>
    </source>
</evidence>
<evidence type="ECO:0000259" key="8">
    <source>
        <dbReference type="Pfam" id="PF05504"/>
    </source>
</evidence>
<comment type="caution">
    <text evidence="10">The sequence shown here is derived from an EMBL/GenBank/DDBJ whole genome shotgun (WGS) entry which is preliminary data.</text>
</comment>
<keyword evidence="11" id="KW-1185">Reference proteome</keyword>
<evidence type="ECO:0000256" key="2">
    <source>
        <dbReference type="ARBA" id="ARBA00007886"/>
    </source>
</evidence>
<dbReference type="AlphaFoldDB" id="A0A2T6C8Q2"/>
<proteinExistence type="inferred from homology"/>
<comment type="subcellular location">
    <subcellularLocation>
        <location evidence="1">Membrane</location>
        <topology evidence="1">Lipid-anchor</topology>
    </subcellularLocation>
</comment>
<keyword evidence="5" id="KW-0472">Membrane</keyword>
<organism evidence="10 11">
    <name type="scientific">Melghirimyces profundicolus</name>
    <dbReference type="NCBI Taxonomy" id="1242148"/>
    <lineage>
        <taxon>Bacteria</taxon>
        <taxon>Bacillati</taxon>
        <taxon>Bacillota</taxon>
        <taxon>Bacilli</taxon>
        <taxon>Bacillales</taxon>
        <taxon>Thermoactinomycetaceae</taxon>
        <taxon>Melghirimyces</taxon>
    </lineage>
</organism>
<protein>
    <submittedName>
        <fullName evidence="10">Spore germination protein</fullName>
    </submittedName>
</protein>
<dbReference type="InterPro" id="IPR038501">
    <property type="entry name" value="Spore_GerAC_C_sf"/>
</dbReference>
<dbReference type="PANTHER" id="PTHR35789:SF1">
    <property type="entry name" value="SPORE GERMINATION PROTEIN B3"/>
    <property type="match status" value="1"/>
</dbReference>
<keyword evidence="7" id="KW-0449">Lipoprotein</keyword>
<feature type="domain" description="Spore germination GerAC-like C-terminal" evidence="8">
    <location>
        <begin position="197"/>
        <end position="351"/>
    </location>
</feature>
<feature type="domain" description="Spore germination protein N-terminal" evidence="9">
    <location>
        <begin position="26"/>
        <end position="188"/>
    </location>
</feature>
<keyword evidence="4" id="KW-0732">Signal</keyword>
<dbReference type="GO" id="GO:0009847">
    <property type="term" value="P:spore germination"/>
    <property type="evidence" value="ECO:0007669"/>
    <property type="project" value="InterPro"/>
</dbReference>
<dbReference type="Gene3D" id="3.30.300.210">
    <property type="entry name" value="Nutrient germinant receptor protein C, domain 3"/>
    <property type="match status" value="1"/>
</dbReference>
<evidence type="ECO:0000256" key="6">
    <source>
        <dbReference type="ARBA" id="ARBA00023139"/>
    </source>
</evidence>
<evidence type="ECO:0000259" key="9">
    <source>
        <dbReference type="Pfam" id="PF25198"/>
    </source>
</evidence>
<dbReference type="RefSeq" id="WP_170109448.1">
    <property type="nucleotide sequence ID" value="NZ_QBKR01000002.1"/>
</dbReference>
<evidence type="ECO:0000256" key="3">
    <source>
        <dbReference type="ARBA" id="ARBA00022544"/>
    </source>
</evidence>
<dbReference type="PROSITE" id="PS51257">
    <property type="entry name" value="PROKAR_LIPOPROTEIN"/>
    <property type="match status" value="1"/>
</dbReference>
<keyword evidence="3" id="KW-0309">Germination</keyword>
<evidence type="ECO:0000256" key="5">
    <source>
        <dbReference type="ARBA" id="ARBA00023136"/>
    </source>
</evidence>
<dbReference type="InterPro" id="IPR046953">
    <property type="entry name" value="Spore_GerAC-like_C"/>
</dbReference>
<evidence type="ECO:0000313" key="11">
    <source>
        <dbReference type="Proteomes" id="UP000244240"/>
    </source>
</evidence>